<accession>A0AC59YFV1</accession>
<reference evidence="1" key="1">
    <citation type="submission" date="2023-05" db="EMBL/GenBank/DDBJ databases">
        <authorList>
            <consortium name="ELIXIR-Norway"/>
        </authorList>
    </citation>
    <scope>NUCLEOTIDE SEQUENCE</scope>
</reference>
<dbReference type="EMBL" id="OX596098">
    <property type="protein sequence ID" value="CAM9648891.1"/>
    <property type="molecule type" value="Genomic_DNA"/>
</dbReference>
<sequence>MEASKQGECLGLMERNRSRVSRLRKAQSAEGPGFARLFTHLMCPLLIAEPI</sequence>
<proteinExistence type="predicted"/>
<evidence type="ECO:0000313" key="2">
    <source>
        <dbReference type="Proteomes" id="UP001162501"/>
    </source>
</evidence>
<dbReference type="Proteomes" id="UP001162501">
    <property type="component" value="Chromosome 14"/>
</dbReference>
<organism evidence="1 2">
    <name type="scientific">Rangifer tarandus platyrhynchus</name>
    <name type="common">Svalbard reindeer</name>
    <dbReference type="NCBI Taxonomy" id="3082113"/>
    <lineage>
        <taxon>Eukaryota</taxon>
        <taxon>Metazoa</taxon>
        <taxon>Chordata</taxon>
        <taxon>Craniata</taxon>
        <taxon>Vertebrata</taxon>
        <taxon>Euteleostomi</taxon>
        <taxon>Mammalia</taxon>
        <taxon>Eutheria</taxon>
        <taxon>Laurasiatheria</taxon>
        <taxon>Artiodactyla</taxon>
        <taxon>Ruminantia</taxon>
        <taxon>Pecora</taxon>
        <taxon>Cervidae</taxon>
        <taxon>Odocoileinae</taxon>
        <taxon>Rangifer</taxon>
    </lineage>
</organism>
<gene>
    <name evidence="1" type="ORF">MRATA1EN22A_LOCUS5490</name>
</gene>
<feature type="non-terminal residue" evidence="1">
    <location>
        <position position="51"/>
    </location>
</feature>
<protein>
    <submittedName>
        <fullName evidence="1">Uncharacterized protein</fullName>
    </submittedName>
</protein>
<evidence type="ECO:0000313" key="1">
    <source>
        <dbReference type="EMBL" id="CAM9648891.1"/>
    </source>
</evidence>
<reference evidence="1" key="2">
    <citation type="submission" date="2025-03" db="EMBL/GenBank/DDBJ databases">
        <authorList>
            <consortium name="ELIXIR-Norway"/>
            <consortium name="Elixir Norway"/>
        </authorList>
    </citation>
    <scope>NUCLEOTIDE SEQUENCE</scope>
</reference>
<name>A0AC59YFV1_RANTA</name>